<evidence type="ECO:0000256" key="1">
    <source>
        <dbReference type="SAM" id="Phobius"/>
    </source>
</evidence>
<name>A0A2M7V5U0_9BACT</name>
<feature type="transmembrane region" description="Helical" evidence="1">
    <location>
        <begin position="12"/>
        <end position="33"/>
    </location>
</feature>
<comment type="caution">
    <text evidence="2">The sequence shown here is derived from an EMBL/GenBank/DDBJ whole genome shotgun (WGS) entry which is preliminary data.</text>
</comment>
<protein>
    <submittedName>
        <fullName evidence="2">Uncharacterized protein</fullName>
    </submittedName>
</protein>
<gene>
    <name evidence="2" type="ORF">COX83_00410</name>
</gene>
<keyword evidence="1" id="KW-0812">Transmembrane</keyword>
<evidence type="ECO:0000313" key="3">
    <source>
        <dbReference type="Proteomes" id="UP000230078"/>
    </source>
</evidence>
<accession>A0A2M7V5U0</accession>
<evidence type="ECO:0000313" key="2">
    <source>
        <dbReference type="EMBL" id="PIZ93998.1"/>
    </source>
</evidence>
<reference evidence="3" key="1">
    <citation type="submission" date="2017-09" db="EMBL/GenBank/DDBJ databases">
        <title>Depth-based differentiation of microbial function through sediment-hosted aquifers and enrichment of novel symbionts in the deep terrestrial subsurface.</title>
        <authorList>
            <person name="Probst A.J."/>
            <person name="Ladd B."/>
            <person name="Jarett J.K."/>
            <person name="Geller-Mcgrath D.E."/>
            <person name="Sieber C.M.K."/>
            <person name="Emerson J.B."/>
            <person name="Anantharaman K."/>
            <person name="Thomas B.C."/>
            <person name="Malmstrom R."/>
            <person name="Stieglmeier M."/>
            <person name="Klingl A."/>
            <person name="Woyke T."/>
            <person name="Ryan C.M."/>
            <person name="Banfield J.F."/>
        </authorList>
    </citation>
    <scope>NUCLEOTIDE SEQUENCE [LARGE SCALE GENOMIC DNA]</scope>
</reference>
<dbReference type="Proteomes" id="UP000230078">
    <property type="component" value="Unassembled WGS sequence"/>
</dbReference>
<proteinExistence type="predicted"/>
<keyword evidence="1" id="KW-0472">Membrane</keyword>
<dbReference type="AlphaFoldDB" id="A0A2M7V5U0"/>
<dbReference type="EMBL" id="PFPI01000005">
    <property type="protein sequence ID" value="PIZ93998.1"/>
    <property type="molecule type" value="Genomic_DNA"/>
</dbReference>
<keyword evidence="1" id="KW-1133">Transmembrane helix</keyword>
<organism evidence="2 3">
    <name type="scientific">Candidatus Magasanikbacteria bacterium CG_4_10_14_0_2_um_filter_41_31</name>
    <dbReference type="NCBI Taxonomy" id="1974639"/>
    <lineage>
        <taxon>Bacteria</taxon>
        <taxon>Candidatus Magasanikiibacteriota</taxon>
    </lineage>
</organism>
<sequence>MKLLKNTLMSTWDIGLIKLAVGCIGIAIGATWSNLFAPYTTLLFVVGILAGLYAGYVWMKK</sequence>
<feature type="transmembrane region" description="Helical" evidence="1">
    <location>
        <begin position="39"/>
        <end position="59"/>
    </location>
</feature>